<keyword evidence="6" id="KW-0472">Membrane</keyword>
<evidence type="ECO:0000256" key="7">
    <source>
        <dbReference type="ARBA" id="ARBA00023237"/>
    </source>
</evidence>
<keyword evidence="5" id="KW-0812">Transmembrane</keyword>
<dbReference type="PANTHER" id="PTHR30026:SF20">
    <property type="entry name" value="OUTER MEMBRANE PROTEIN TOLC"/>
    <property type="match status" value="1"/>
</dbReference>
<proteinExistence type="inferred from homology"/>
<dbReference type="InterPro" id="IPR003423">
    <property type="entry name" value="OMP_efflux"/>
</dbReference>
<evidence type="ECO:0000256" key="6">
    <source>
        <dbReference type="ARBA" id="ARBA00023136"/>
    </source>
</evidence>
<evidence type="ECO:0000256" key="1">
    <source>
        <dbReference type="ARBA" id="ARBA00004442"/>
    </source>
</evidence>
<evidence type="ECO:0000256" key="4">
    <source>
        <dbReference type="ARBA" id="ARBA00022452"/>
    </source>
</evidence>
<dbReference type="KEGG" id="paa:Paes_0791"/>
<keyword evidence="7" id="KW-0998">Cell outer membrane</keyword>
<keyword evidence="9" id="KW-1185">Reference proteome</keyword>
<dbReference type="Pfam" id="PF02321">
    <property type="entry name" value="OEP"/>
    <property type="match status" value="2"/>
</dbReference>
<protein>
    <submittedName>
        <fullName evidence="8">Outer membrane efflux protein</fullName>
    </submittedName>
</protein>
<evidence type="ECO:0000313" key="8">
    <source>
        <dbReference type="EMBL" id="ACF45837.1"/>
    </source>
</evidence>
<evidence type="ECO:0000256" key="5">
    <source>
        <dbReference type="ARBA" id="ARBA00022692"/>
    </source>
</evidence>
<dbReference type="Gene3D" id="1.20.1600.10">
    <property type="entry name" value="Outer membrane efflux proteins (OEP)"/>
    <property type="match status" value="1"/>
</dbReference>
<dbReference type="Proteomes" id="UP000002725">
    <property type="component" value="Chromosome"/>
</dbReference>
<dbReference type="STRING" id="290512.Paes_0791"/>
<evidence type="ECO:0000256" key="3">
    <source>
        <dbReference type="ARBA" id="ARBA00022448"/>
    </source>
</evidence>
<sequence>MKRIPLFMALIVCLLFPFQGAIAEGSIPAGRLTIKEAQRLALDNNPDIRQALAAIRSAEALLSQAYSAWWPQISANGGYFRKYADIQPDWQPDSSVVKRFNELNGGLEVNWLLFNGFARRSQTLAAKYGVEQTHRVKENTERLLLEAVATAFYQSQLAQEKMHIAEQNSAFNRSLEKNALIRYKVGSAPKSEMLNFSVRALQAESDFIEAKRAFTIACSVLAELMGLPDADLKEDLYPAPVDQNVQETIPSYAELVDIALHHRPDLLALESAIGAARAEKNAKKGAWAPTIGLTAGVNYLKQTDIHPVQEEVTAYGGVGVSWDLFTGGRRSAEFQQKKADQLAIEEKKHRKELEIQSAIRQALANASAAKETWKRQDKACEMTLKIRNDIEKLYTTGSADLTRLNEAQTDLVRAQGLGASSLIQFRLALEKLRSESGLTPDVSMSDPWRGESER</sequence>
<dbReference type="GO" id="GO:0015288">
    <property type="term" value="F:porin activity"/>
    <property type="evidence" value="ECO:0007669"/>
    <property type="project" value="TreeGrafter"/>
</dbReference>
<keyword evidence="3" id="KW-0813">Transport</keyword>
<evidence type="ECO:0000256" key="2">
    <source>
        <dbReference type="ARBA" id="ARBA00007613"/>
    </source>
</evidence>
<dbReference type="EMBL" id="CP001108">
    <property type="protein sequence ID" value="ACF45837.1"/>
    <property type="molecule type" value="Genomic_DNA"/>
</dbReference>
<evidence type="ECO:0000313" key="9">
    <source>
        <dbReference type="Proteomes" id="UP000002725"/>
    </source>
</evidence>
<dbReference type="InterPro" id="IPR051906">
    <property type="entry name" value="TolC-like"/>
</dbReference>
<reference evidence="8" key="1">
    <citation type="submission" date="2008-06" db="EMBL/GenBank/DDBJ databases">
        <title>Complete sequence of chromosome of Prosthecochloris aestuarii DSM 271.</title>
        <authorList>
            <consortium name="US DOE Joint Genome Institute"/>
            <person name="Lucas S."/>
            <person name="Copeland A."/>
            <person name="Lapidus A."/>
            <person name="Glavina del Rio T."/>
            <person name="Dalin E."/>
            <person name="Tice H."/>
            <person name="Bruce D."/>
            <person name="Goodwin L."/>
            <person name="Pitluck S."/>
            <person name="Schmutz J."/>
            <person name="Larimer F."/>
            <person name="Land M."/>
            <person name="Hauser L."/>
            <person name="Kyrpides N."/>
            <person name="Anderson I."/>
            <person name="Liu Z."/>
            <person name="Li T."/>
            <person name="Zhao F."/>
            <person name="Overmann J."/>
            <person name="Bryant D.A."/>
            <person name="Richardson P."/>
        </authorList>
    </citation>
    <scope>NUCLEOTIDE SEQUENCE [LARGE SCALE GENOMIC DNA]</scope>
    <source>
        <strain evidence="8">DSM 271</strain>
    </source>
</reference>
<organism evidence="8 9">
    <name type="scientific">Prosthecochloris aestuarii (strain DSM 271 / SK 413)</name>
    <dbReference type="NCBI Taxonomy" id="290512"/>
    <lineage>
        <taxon>Bacteria</taxon>
        <taxon>Pseudomonadati</taxon>
        <taxon>Chlorobiota</taxon>
        <taxon>Chlorobiia</taxon>
        <taxon>Chlorobiales</taxon>
        <taxon>Chlorobiaceae</taxon>
        <taxon>Prosthecochloris</taxon>
    </lineage>
</organism>
<dbReference type="GO" id="GO:0009279">
    <property type="term" value="C:cell outer membrane"/>
    <property type="evidence" value="ECO:0007669"/>
    <property type="project" value="UniProtKB-SubCell"/>
</dbReference>
<dbReference type="GO" id="GO:0015562">
    <property type="term" value="F:efflux transmembrane transporter activity"/>
    <property type="evidence" value="ECO:0007669"/>
    <property type="project" value="InterPro"/>
</dbReference>
<dbReference type="AlphaFoldDB" id="B4S700"/>
<keyword evidence="4" id="KW-1134">Transmembrane beta strand</keyword>
<dbReference type="PANTHER" id="PTHR30026">
    <property type="entry name" value="OUTER MEMBRANE PROTEIN TOLC"/>
    <property type="match status" value="1"/>
</dbReference>
<dbReference type="GO" id="GO:1990281">
    <property type="term" value="C:efflux pump complex"/>
    <property type="evidence" value="ECO:0007669"/>
    <property type="project" value="TreeGrafter"/>
</dbReference>
<comment type="subcellular location">
    <subcellularLocation>
        <location evidence="1">Cell outer membrane</location>
    </subcellularLocation>
</comment>
<dbReference type="eggNOG" id="COG1538">
    <property type="taxonomic scope" value="Bacteria"/>
</dbReference>
<gene>
    <name evidence="8" type="ordered locus">Paes_0791</name>
</gene>
<accession>B4S700</accession>
<comment type="similarity">
    <text evidence="2">Belongs to the outer membrane factor (OMF) (TC 1.B.17) family.</text>
</comment>
<dbReference type="RefSeq" id="WP_012505374.1">
    <property type="nucleotide sequence ID" value="NC_011059.1"/>
</dbReference>
<name>B4S700_PROA2</name>
<dbReference type="HOGENOM" id="CLU_012817_10_6_10"/>
<dbReference type="SUPFAM" id="SSF56954">
    <property type="entry name" value="Outer membrane efflux proteins (OEP)"/>
    <property type="match status" value="1"/>
</dbReference>